<protein>
    <submittedName>
        <fullName evidence="2">Cytochrome P450</fullName>
    </submittedName>
</protein>
<sequence length="441" mass="49835">MNTASVADTLRIGALVLGPTVARGVLARRPRVVRLAEAADADRRAGRLLQRMRAKYGPGPLMLRFPVRRLALVLSSDDVGRVLAGSPEPFALASLEKRKALGRFQPHGVLISTGADRAERRAFNEAVLDTAQPVHRYGETICVKVREEAELLREQIGRTGELDWDRFRVAWWRVIRRVVLGDAARDDHEISDLLTTLRMNANWSYARPPRRRVRRRFAERLRHYLEEAEPGSLAELVARTPRSDRTEPADQVPQWLFAFEPAGMAAYRALALLATHPEQARRAREEVDGRDLERPQELPFLRACVQESVRLWPTTMAVLRDTTTETVWDGTRMPAGTGLLIHTPFLQRDEETLPYADTFAPWIWLDGTAQESWSDIPFSGGPGECPGRNLVLLTTSCFLAMLIQRHDFRLVSGQPLTYARPLPRTLEPFGLRLRARPRAAS</sequence>
<dbReference type="GO" id="GO:0005506">
    <property type="term" value="F:iron ion binding"/>
    <property type="evidence" value="ECO:0007669"/>
    <property type="project" value="InterPro"/>
</dbReference>
<evidence type="ECO:0000313" key="3">
    <source>
        <dbReference type="Proteomes" id="UP000539313"/>
    </source>
</evidence>
<dbReference type="GO" id="GO:0020037">
    <property type="term" value="F:heme binding"/>
    <property type="evidence" value="ECO:0007669"/>
    <property type="project" value="InterPro"/>
</dbReference>
<dbReference type="PANTHER" id="PTHR24305:SF166">
    <property type="entry name" value="CYTOCHROME P450 12A4, MITOCHONDRIAL-RELATED"/>
    <property type="match status" value="1"/>
</dbReference>
<keyword evidence="3" id="KW-1185">Reference proteome</keyword>
<gene>
    <name evidence="2" type="ORF">HNR21_002796</name>
</gene>
<dbReference type="EMBL" id="JACJII010000001">
    <property type="protein sequence ID" value="MBA9003914.1"/>
    <property type="molecule type" value="Genomic_DNA"/>
</dbReference>
<accession>A0A7W3R8T0</accession>
<organism evidence="2 3">
    <name type="scientific">Thermomonospora cellulosilytica</name>
    <dbReference type="NCBI Taxonomy" id="1411118"/>
    <lineage>
        <taxon>Bacteria</taxon>
        <taxon>Bacillati</taxon>
        <taxon>Actinomycetota</taxon>
        <taxon>Actinomycetes</taxon>
        <taxon>Streptosporangiales</taxon>
        <taxon>Thermomonosporaceae</taxon>
        <taxon>Thermomonospora</taxon>
    </lineage>
</organism>
<dbReference type="PANTHER" id="PTHR24305">
    <property type="entry name" value="CYTOCHROME P450"/>
    <property type="match status" value="1"/>
</dbReference>
<dbReference type="PRINTS" id="PR00385">
    <property type="entry name" value="P450"/>
</dbReference>
<dbReference type="AlphaFoldDB" id="A0A7W3R8T0"/>
<dbReference type="InterPro" id="IPR036396">
    <property type="entry name" value="Cyt_P450_sf"/>
</dbReference>
<dbReference type="SUPFAM" id="SSF48264">
    <property type="entry name" value="Cytochrome P450"/>
    <property type="match status" value="1"/>
</dbReference>
<dbReference type="Gene3D" id="1.10.630.10">
    <property type="entry name" value="Cytochrome P450"/>
    <property type="match status" value="1"/>
</dbReference>
<dbReference type="GO" id="GO:0016705">
    <property type="term" value="F:oxidoreductase activity, acting on paired donors, with incorporation or reduction of molecular oxygen"/>
    <property type="evidence" value="ECO:0007669"/>
    <property type="project" value="InterPro"/>
</dbReference>
<evidence type="ECO:0000256" key="1">
    <source>
        <dbReference type="ARBA" id="ARBA00010617"/>
    </source>
</evidence>
<dbReference type="RefSeq" id="WP_220500147.1">
    <property type="nucleotide sequence ID" value="NZ_JACJII010000001.1"/>
</dbReference>
<dbReference type="InterPro" id="IPR001128">
    <property type="entry name" value="Cyt_P450"/>
</dbReference>
<dbReference type="Proteomes" id="UP000539313">
    <property type="component" value="Unassembled WGS sequence"/>
</dbReference>
<dbReference type="InterPro" id="IPR050121">
    <property type="entry name" value="Cytochrome_P450_monoxygenase"/>
</dbReference>
<comment type="caution">
    <text evidence="2">The sequence shown here is derived from an EMBL/GenBank/DDBJ whole genome shotgun (WGS) entry which is preliminary data.</text>
</comment>
<name>A0A7W3R8T0_9ACTN</name>
<evidence type="ECO:0000313" key="2">
    <source>
        <dbReference type="EMBL" id="MBA9003914.1"/>
    </source>
</evidence>
<reference evidence="2 3" key="1">
    <citation type="submission" date="2020-08" db="EMBL/GenBank/DDBJ databases">
        <title>Sequencing the genomes of 1000 actinobacteria strains.</title>
        <authorList>
            <person name="Klenk H.-P."/>
        </authorList>
    </citation>
    <scope>NUCLEOTIDE SEQUENCE [LARGE SCALE GENOMIC DNA]</scope>
    <source>
        <strain evidence="2 3">DSM 45823</strain>
    </source>
</reference>
<proteinExistence type="inferred from homology"/>
<comment type="similarity">
    <text evidence="1">Belongs to the cytochrome P450 family.</text>
</comment>
<dbReference type="GO" id="GO:0004497">
    <property type="term" value="F:monooxygenase activity"/>
    <property type="evidence" value="ECO:0007669"/>
    <property type="project" value="InterPro"/>
</dbReference>
<dbReference type="Pfam" id="PF00067">
    <property type="entry name" value="p450"/>
    <property type="match status" value="1"/>
</dbReference>